<dbReference type="EMBL" id="JARJCW010000076">
    <property type="protein sequence ID" value="KAJ7197835.1"/>
    <property type="molecule type" value="Genomic_DNA"/>
</dbReference>
<feature type="compositionally biased region" description="Low complexity" evidence="1">
    <location>
        <begin position="22"/>
        <end position="32"/>
    </location>
</feature>
<evidence type="ECO:0000256" key="1">
    <source>
        <dbReference type="SAM" id="MobiDB-lite"/>
    </source>
</evidence>
<sequence>MPPYVPQIASVSSPASPRDSHLLSVSLSPSPSTTADSLCTPEAASFTAVSLDDDDNTNPCPPSYADCSPKVFFPTLPDNLRELRPLGAEAGAKVGLEFRLAKRIGLPSRVTSSACQTDCAARSIHHFECQVKKARMRRISSSRRSTPPTNAAGLPRSTCVTQIHDTDIDTSFCFPFPSSCPSPAPVPLLGLFFGFVAFPPRCRTGSPNITSGNALAALSGRIVVIQSHSRSAGPNDSSARHATRYSSPSRRKRSFTASIFAFERMFSEGHRSPPPYDTTCHEPVISGSVKASLEASKTQSVADFGVL</sequence>
<keyword evidence="3" id="KW-1185">Reference proteome</keyword>
<feature type="region of interest" description="Disordered" evidence="1">
    <location>
        <begin position="229"/>
        <end position="250"/>
    </location>
</feature>
<proteinExistence type="predicted"/>
<organism evidence="2 3">
    <name type="scientific">Mycena pura</name>
    <dbReference type="NCBI Taxonomy" id="153505"/>
    <lineage>
        <taxon>Eukaryota</taxon>
        <taxon>Fungi</taxon>
        <taxon>Dikarya</taxon>
        <taxon>Basidiomycota</taxon>
        <taxon>Agaricomycotina</taxon>
        <taxon>Agaricomycetes</taxon>
        <taxon>Agaricomycetidae</taxon>
        <taxon>Agaricales</taxon>
        <taxon>Marasmiineae</taxon>
        <taxon>Mycenaceae</taxon>
        <taxon>Mycena</taxon>
    </lineage>
</organism>
<dbReference type="Proteomes" id="UP001219525">
    <property type="component" value="Unassembled WGS sequence"/>
</dbReference>
<evidence type="ECO:0000313" key="3">
    <source>
        <dbReference type="Proteomes" id="UP001219525"/>
    </source>
</evidence>
<comment type="caution">
    <text evidence="2">The sequence shown here is derived from an EMBL/GenBank/DDBJ whole genome shotgun (WGS) entry which is preliminary data.</text>
</comment>
<dbReference type="AlphaFoldDB" id="A0AAD6V2D2"/>
<evidence type="ECO:0000313" key="2">
    <source>
        <dbReference type="EMBL" id="KAJ7197835.1"/>
    </source>
</evidence>
<reference evidence="2" key="1">
    <citation type="submission" date="2023-03" db="EMBL/GenBank/DDBJ databases">
        <title>Massive genome expansion in bonnet fungi (Mycena s.s.) driven by repeated elements and novel gene families across ecological guilds.</title>
        <authorList>
            <consortium name="Lawrence Berkeley National Laboratory"/>
            <person name="Harder C.B."/>
            <person name="Miyauchi S."/>
            <person name="Viragh M."/>
            <person name="Kuo A."/>
            <person name="Thoen E."/>
            <person name="Andreopoulos B."/>
            <person name="Lu D."/>
            <person name="Skrede I."/>
            <person name="Drula E."/>
            <person name="Henrissat B."/>
            <person name="Morin E."/>
            <person name="Kohler A."/>
            <person name="Barry K."/>
            <person name="LaButti K."/>
            <person name="Morin E."/>
            <person name="Salamov A."/>
            <person name="Lipzen A."/>
            <person name="Mereny Z."/>
            <person name="Hegedus B."/>
            <person name="Baldrian P."/>
            <person name="Stursova M."/>
            <person name="Weitz H."/>
            <person name="Taylor A."/>
            <person name="Grigoriev I.V."/>
            <person name="Nagy L.G."/>
            <person name="Martin F."/>
            <person name="Kauserud H."/>
        </authorList>
    </citation>
    <scope>NUCLEOTIDE SEQUENCE</scope>
    <source>
        <strain evidence="2">9144</strain>
    </source>
</reference>
<gene>
    <name evidence="2" type="ORF">GGX14DRAFT_667679</name>
</gene>
<accession>A0AAD6V2D2</accession>
<feature type="region of interest" description="Disordered" evidence="1">
    <location>
        <begin position="1"/>
        <end position="38"/>
    </location>
</feature>
<protein>
    <submittedName>
        <fullName evidence="2">Uncharacterized protein</fullName>
    </submittedName>
</protein>
<name>A0AAD6V2D2_9AGAR</name>